<dbReference type="SUPFAM" id="SSF55653">
    <property type="entry name" value="Ribosomal protein L9 C-domain"/>
    <property type="match status" value="1"/>
</dbReference>
<dbReference type="InterPro" id="IPR020070">
    <property type="entry name" value="Ribosomal_bL9_N"/>
</dbReference>
<keyword evidence="2 7" id="KW-0699">rRNA-binding</keyword>
<dbReference type="InterPro" id="IPR036935">
    <property type="entry name" value="Ribosomal_bL9_N_sf"/>
</dbReference>
<accession>A0A5C0UIE3</accession>
<dbReference type="AlphaFoldDB" id="A0A5C0UIE3"/>
<evidence type="ECO:0000313" key="12">
    <source>
        <dbReference type="Proteomes" id="UP000323844"/>
    </source>
</evidence>
<feature type="domain" description="Ribosomal protein L9" evidence="9">
    <location>
        <begin position="3"/>
        <end position="47"/>
    </location>
</feature>
<dbReference type="SUPFAM" id="SSF55658">
    <property type="entry name" value="L9 N-domain-like"/>
    <property type="match status" value="1"/>
</dbReference>
<evidence type="ECO:0000256" key="8">
    <source>
        <dbReference type="SAM" id="Coils"/>
    </source>
</evidence>
<evidence type="ECO:0000256" key="5">
    <source>
        <dbReference type="ARBA" id="ARBA00023274"/>
    </source>
</evidence>
<dbReference type="InterPro" id="IPR036791">
    <property type="entry name" value="Ribosomal_bL9_C_sf"/>
</dbReference>
<dbReference type="RefSeq" id="WP_148951908.1">
    <property type="nucleotide sequence ID" value="NZ_CP043312.1"/>
</dbReference>
<dbReference type="InterPro" id="IPR009027">
    <property type="entry name" value="Ribosomal_bL9/RNase_H1_N"/>
</dbReference>
<evidence type="ECO:0000256" key="6">
    <source>
        <dbReference type="ARBA" id="ARBA00035292"/>
    </source>
</evidence>
<dbReference type="GO" id="GO:0005840">
    <property type="term" value="C:ribosome"/>
    <property type="evidence" value="ECO:0007669"/>
    <property type="project" value="UniProtKB-KW"/>
</dbReference>
<dbReference type="InterPro" id="IPR020594">
    <property type="entry name" value="Ribosomal_bL9_bac/chp"/>
</dbReference>
<dbReference type="GO" id="GO:1990904">
    <property type="term" value="C:ribonucleoprotein complex"/>
    <property type="evidence" value="ECO:0007669"/>
    <property type="project" value="UniProtKB-KW"/>
</dbReference>
<dbReference type="NCBIfam" id="TIGR00158">
    <property type="entry name" value="L9"/>
    <property type="match status" value="1"/>
</dbReference>
<evidence type="ECO:0000259" key="10">
    <source>
        <dbReference type="Pfam" id="PF03948"/>
    </source>
</evidence>
<dbReference type="InterPro" id="IPR000244">
    <property type="entry name" value="Ribosomal_bL9"/>
</dbReference>
<dbReference type="GO" id="GO:0006412">
    <property type="term" value="P:translation"/>
    <property type="evidence" value="ECO:0007669"/>
    <property type="project" value="UniProtKB-UniRule"/>
</dbReference>
<dbReference type="HAMAP" id="MF_00503">
    <property type="entry name" value="Ribosomal_bL9"/>
    <property type="match status" value="1"/>
</dbReference>
<name>A0A5C0UIE3_9RICK</name>
<sequence>MKMDVVLLSSVRKLGNPGDVVSVKAGYGRYLVLSGIALRGTKENLESINSKKEEVAARNAEAKKIAVKVFDLLSGKDVTFIRNAGDDGRLFGSVTKRNITDAVNEYVSASECGLTFVLDVRDVVLSMPIRHLGVHPVFVSLHSDLDDVEILVNIAKSEELAKSALLDFKSSTSDVKEDKNSRKVDV</sequence>
<dbReference type="Pfam" id="PF03948">
    <property type="entry name" value="Ribosomal_L9_C"/>
    <property type="match status" value="1"/>
</dbReference>
<reference evidence="11 12" key="1">
    <citation type="submission" date="2019-08" db="EMBL/GenBank/DDBJ databases">
        <title>Highly reduced genomes of protist endosymbionts show evolutionary convergence.</title>
        <authorList>
            <person name="George E."/>
            <person name="Husnik F."/>
            <person name="Tashyreva D."/>
            <person name="Prokopchuk G."/>
            <person name="Horak A."/>
            <person name="Kwong W.K."/>
            <person name="Lukes J."/>
            <person name="Keeling P.J."/>
        </authorList>
    </citation>
    <scope>NUCLEOTIDE SEQUENCE [LARGE SCALE GENOMIC DNA]</scope>
    <source>
        <strain evidence="11">1621</strain>
    </source>
</reference>
<dbReference type="KEGG" id="snay:FZC37_01165"/>
<keyword evidence="5 7" id="KW-0687">Ribonucleoprotein</keyword>
<dbReference type="InterPro" id="IPR020069">
    <property type="entry name" value="Ribosomal_bL9_C"/>
</dbReference>
<gene>
    <name evidence="7 11" type="primary">rplI</name>
    <name evidence="11" type="ORF">FZC37_01165</name>
</gene>
<feature type="domain" description="Large ribosomal subunit protein bL9 C-terminal" evidence="10">
    <location>
        <begin position="70"/>
        <end position="154"/>
    </location>
</feature>
<evidence type="ECO:0000256" key="2">
    <source>
        <dbReference type="ARBA" id="ARBA00022730"/>
    </source>
</evidence>
<dbReference type="Pfam" id="PF01281">
    <property type="entry name" value="Ribosomal_L9_N"/>
    <property type="match status" value="1"/>
</dbReference>
<dbReference type="OrthoDB" id="9788336at2"/>
<dbReference type="Gene3D" id="3.40.5.10">
    <property type="entry name" value="Ribosomal protein L9, N-terminal domain"/>
    <property type="match status" value="1"/>
</dbReference>
<protein>
    <recommendedName>
        <fullName evidence="6 7">Large ribosomal subunit protein bL9</fullName>
    </recommendedName>
</protein>
<feature type="coiled-coil region" evidence="8">
    <location>
        <begin position="38"/>
        <end position="65"/>
    </location>
</feature>
<evidence type="ECO:0000256" key="1">
    <source>
        <dbReference type="ARBA" id="ARBA00010605"/>
    </source>
</evidence>
<keyword evidence="8" id="KW-0175">Coiled coil</keyword>
<evidence type="ECO:0000313" key="11">
    <source>
        <dbReference type="EMBL" id="QEK39547.1"/>
    </source>
</evidence>
<comment type="function">
    <text evidence="7">Binds to the 23S rRNA.</text>
</comment>
<dbReference type="Gene3D" id="3.10.430.100">
    <property type="entry name" value="Ribosomal protein L9, C-terminal domain"/>
    <property type="match status" value="1"/>
</dbReference>
<evidence type="ECO:0000256" key="3">
    <source>
        <dbReference type="ARBA" id="ARBA00022884"/>
    </source>
</evidence>
<keyword evidence="3 7" id="KW-0694">RNA-binding</keyword>
<comment type="similarity">
    <text evidence="1 7">Belongs to the bacterial ribosomal protein bL9 family.</text>
</comment>
<organism evidence="11 12">
    <name type="scientific">Candidatus Sneabacter namystus</name>
    <dbReference type="NCBI Taxonomy" id="2601646"/>
    <lineage>
        <taxon>Bacteria</taxon>
        <taxon>Pseudomonadati</taxon>
        <taxon>Pseudomonadota</taxon>
        <taxon>Alphaproteobacteria</taxon>
        <taxon>Rickettsiales</taxon>
        <taxon>Rickettsiaceae</taxon>
        <taxon>Rickettsieae</taxon>
        <taxon>Candidatus Sneabacter</taxon>
    </lineage>
</organism>
<evidence type="ECO:0000259" key="9">
    <source>
        <dbReference type="Pfam" id="PF01281"/>
    </source>
</evidence>
<dbReference type="Proteomes" id="UP000323844">
    <property type="component" value="Chromosome"/>
</dbReference>
<evidence type="ECO:0000256" key="7">
    <source>
        <dbReference type="HAMAP-Rule" id="MF_00503"/>
    </source>
</evidence>
<dbReference type="PANTHER" id="PTHR21368">
    <property type="entry name" value="50S RIBOSOMAL PROTEIN L9"/>
    <property type="match status" value="1"/>
</dbReference>
<evidence type="ECO:0000256" key="4">
    <source>
        <dbReference type="ARBA" id="ARBA00022980"/>
    </source>
</evidence>
<dbReference type="EMBL" id="CP043312">
    <property type="protein sequence ID" value="QEK39547.1"/>
    <property type="molecule type" value="Genomic_DNA"/>
</dbReference>
<proteinExistence type="inferred from homology"/>
<dbReference type="GO" id="GO:0003735">
    <property type="term" value="F:structural constituent of ribosome"/>
    <property type="evidence" value="ECO:0007669"/>
    <property type="project" value="InterPro"/>
</dbReference>
<keyword evidence="4 7" id="KW-0689">Ribosomal protein</keyword>
<keyword evidence="12" id="KW-1185">Reference proteome</keyword>
<dbReference type="GO" id="GO:0019843">
    <property type="term" value="F:rRNA binding"/>
    <property type="evidence" value="ECO:0007669"/>
    <property type="project" value="UniProtKB-UniRule"/>
</dbReference>